<feature type="compositionally biased region" description="Acidic residues" evidence="4">
    <location>
        <begin position="233"/>
        <end position="250"/>
    </location>
</feature>
<keyword evidence="7" id="KW-1185">Reference proteome</keyword>
<dbReference type="EMBL" id="CAWYQH010000035">
    <property type="protein sequence ID" value="CAK8676776.1"/>
    <property type="molecule type" value="Genomic_DNA"/>
</dbReference>
<accession>A0ABP0FDF3</accession>
<gene>
    <name evidence="6" type="ORF">CVLEPA_LOCUS6215</name>
</gene>
<feature type="compositionally biased region" description="Polar residues" evidence="4">
    <location>
        <begin position="431"/>
        <end position="452"/>
    </location>
</feature>
<dbReference type="PANTHER" id="PTHR12214">
    <property type="entry name" value="GC-RICH SEQUENCE DNA-BINDING FACTOR"/>
    <property type="match status" value="1"/>
</dbReference>
<sequence length="819" mass="94277">MSLQSNKSNIRRRKGNDEENGDNKIEEFNTTSSKQAENKDVVNVKQSSIVSKKEKPKKMNKKKEVSLLSFGDEEDEETSFKIKKSSRSKRIAKQIKKRSQEEKESLGKNESKPSQPLGQENHVFQPQKAKNNEVEQNKFSLSTPKFDSDLTRFGSGAIPSPSMIHAARKQREMLRKFGSEYISMDDTQRYKEISQSRLVRDDDDDGSSDDGVVEMKGIETKKPNASRLLVPNESDDNVNSNEEDNVADEEVDRWEEEMIKKGINLPTNQAVNQAKDMTISQELQASAYANYNYVHSYYNNQTKGSTESNQIMYRNVQAKSDITFDLVKKRLQDHLTTLKQKNCGHKTEMERLALDMDECKEMSKNLGNIATISQEYQFYQEIRQYLRDLVDCLKENVPAINNLEQNAYTIWKSQSERLVKRRMQDVRDESSQNVPGANKANQDKINGQDMSFTQRVREREARRTRRRAARQIHRKSNHFDGMSTDDEETTMDQAQYNVELQQIQKAAQTTFDDVIEEFCSLNCVLQRFKEWKQKQPDSYNDAYIALCIPKLIVPLIRHTMIFWNPLLSTTAHFEEEEWFKTLALFGVEELPLDEDVESSSLDDAKVLSSVVEKVIVAKLVEFVSEVWDPLSSQQTIRLSLLLKHLTRGYPCMVVDNKLCQSLAQVLCKRLQTTLDNEIFIPLLPPSTSEDSAHAFLDRQTWTCIKLFKNAMLLDGMLSYEILCELAFDSLLNRYIVLALQTSVLNISCLYKCQRIVDSIPKSWFAKYENMSSHLKSLVRFLVHFAQTTKVSNELATKTLLKQIKTMLLVIGARDALAEI</sequence>
<feature type="compositionally biased region" description="Basic and acidic residues" evidence="4">
    <location>
        <begin position="421"/>
        <end position="430"/>
    </location>
</feature>
<comment type="similarity">
    <text evidence="2">Belongs to the GCF family.</text>
</comment>
<organism evidence="6 7">
    <name type="scientific">Clavelina lepadiformis</name>
    <name type="common">Light-bulb sea squirt</name>
    <name type="synonym">Ascidia lepadiformis</name>
    <dbReference type="NCBI Taxonomy" id="159417"/>
    <lineage>
        <taxon>Eukaryota</taxon>
        <taxon>Metazoa</taxon>
        <taxon>Chordata</taxon>
        <taxon>Tunicata</taxon>
        <taxon>Ascidiacea</taxon>
        <taxon>Aplousobranchia</taxon>
        <taxon>Clavelinidae</taxon>
        <taxon>Clavelina</taxon>
    </lineage>
</organism>
<feature type="region of interest" description="Disordered" evidence="4">
    <location>
        <begin position="228"/>
        <end position="250"/>
    </location>
</feature>
<evidence type="ECO:0000256" key="2">
    <source>
        <dbReference type="ARBA" id="ARBA00010801"/>
    </source>
</evidence>
<evidence type="ECO:0000259" key="5">
    <source>
        <dbReference type="Pfam" id="PF07842"/>
    </source>
</evidence>
<dbReference type="InterPro" id="IPR022783">
    <property type="entry name" value="GCFC_dom"/>
</dbReference>
<evidence type="ECO:0000313" key="6">
    <source>
        <dbReference type="EMBL" id="CAK8676776.1"/>
    </source>
</evidence>
<feature type="region of interest" description="Disordered" evidence="4">
    <location>
        <begin position="193"/>
        <end position="212"/>
    </location>
</feature>
<evidence type="ECO:0000256" key="4">
    <source>
        <dbReference type="SAM" id="MobiDB-lite"/>
    </source>
</evidence>
<evidence type="ECO:0000256" key="3">
    <source>
        <dbReference type="ARBA" id="ARBA00023242"/>
    </source>
</evidence>
<evidence type="ECO:0000256" key="1">
    <source>
        <dbReference type="ARBA" id="ARBA00004123"/>
    </source>
</evidence>
<proteinExistence type="inferred from homology"/>
<feature type="compositionally biased region" description="Polar residues" evidence="4">
    <location>
        <begin position="112"/>
        <end position="124"/>
    </location>
</feature>
<evidence type="ECO:0000313" key="7">
    <source>
        <dbReference type="Proteomes" id="UP001642483"/>
    </source>
</evidence>
<feature type="region of interest" description="Disordered" evidence="4">
    <location>
        <begin position="1"/>
        <end position="164"/>
    </location>
</feature>
<feature type="region of interest" description="Disordered" evidence="4">
    <location>
        <begin position="421"/>
        <end position="471"/>
    </location>
</feature>
<dbReference type="PANTHER" id="PTHR12214:SF0">
    <property type="entry name" value="LD29489P"/>
    <property type="match status" value="1"/>
</dbReference>
<feature type="compositionally biased region" description="Basic residues" evidence="4">
    <location>
        <begin position="81"/>
        <end position="97"/>
    </location>
</feature>
<dbReference type="Pfam" id="PF07842">
    <property type="entry name" value="GCFC"/>
    <property type="match status" value="1"/>
</dbReference>
<reference evidence="6 7" key="1">
    <citation type="submission" date="2024-02" db="EMBL/GenBank/DDBJ databases">
        <authorList>
            <person name="Daric V."/>
            <person name="Darras S."/>
        </authorList>
    </citation>
    <scope>NUCLEOTIDE SEQUENCE [LARGE SCALE GENOMIC DNA]</scope>
</reference>
<feature type="compositionally biased region" description="Acidic residues" evidence="4">
    <location>
        <begin position="201"/>
        <end position="212"/>
    </location>
</feature>
<feature type="compositionally biased region" description="Basic and acidic residues" evidence="4">
    <location>
        <begin position="98"/>
        <end position="111"/>
    </location>
</feature>
<feature type="compositionally biased region" description="Basic and acidic residues" evidence="4">
    <location>
        <begin position="15"/>
        <end position="27"/>
    </location>
</feature>
<name>A0ABP0FDF3_CLALP</name>
<dbReference type="Proteomes" id="UP001642483">
    <property type="component" value="Unassembled WGS sequence"/>
</dbReference>
<comment type="caution">
    <text evidence="6">The sequence shown here is derived from an EMBL/GenBank/DDBJ whole genome shotgun (WGS) entry which is preliminary data.</text>
</comment>
<protein>
    <recommendedName>
        <fullName evidence="5">GCF C-terminal domain-containing protein</fullName>
    </recommendedName>
</protein>
<comment type="subcellular location">
    <subcellularLocation>
        <location evidence="1">Nucleus</location>
    </subcellularLocation>
</comment>
<dbReference type="InterPro" id="IPR012890">
    <property type="entry name" value="GCFC2-like"/>
</dbReference>
<feature type="compositionally biased region" description="Basic residues" evidence="4">
    <location>
        <begin position="462"/>
        <end position="471"/>
    </location>
</feature>
<feature type="domain" description="GCF C-terminal" evidence="5">
    <location>
        <begin position="521"/>
        <end position="733"/>
    </location>
</feature>
<keyword evidence="3" id="KW-0539">Nucleus</keyword>